<organism evidence="7 8">
    <name type="scientific">Tetrahymena thermophila (strain SB210)</name>
    <dbReference type="NCBI Taxonomy" id="312017"/>
    <lineage>
        <taxon>Eukaryota</taxon>
        <taxon>Sar</taxon>
        <taxon>Alveolata</taxon>
        <taxon>Ciliophora</taxon>
        <taxon>Intramacronucleata</taxon>
        <taxon>Oligohymenophorea</taxon>
        <taxon>Hymenostomatida</taxon>
        <taxon>Tetrahymenina</taxon>
        <taxon>Tetrahymenidae</taxon>
        <taxon>Tetrahymena</taxon>
    </lineage>
</organism>
<reference evidence="8" key="1">
    <citation type="journal article" date="2006" name="PLoS Biol.">
        <title>Macronuclear genome sequence of the ciliate Tetrahymena thermophila, a model eukaryote.</title>
        <authorList>
            <person name="Eisen J.A."/>
            <person name="Coyne R.S."/>
            <person name="Wu M."/>
            <person name="Wu D."/>
            <person name="Thiagarajan M."/>
            <person name="Wortman J.R."/>
            <person name="Badger J.H."/>
            <person name="Ren Q."/>
            <person name="Amedeo P."/>
            <person name="Jones K.M."/>
            <person name="Tallon L.J."/>
            <person name="Delcher A.L."/>
            <person name="Salzberg S.L."/>
            <person name="Silva J.C."/>
            <person name="Haas B.J."/>
            <person name="Majoros W.H."/>
            <person name="Farzad M."/>
            <person name="Carlton J.M."/>
            <person name="Smith R.K. Jr."/>
            <person name="Garg J."/>
            <person name="Pearlman R.E."/>
            <person name="Karrer K.M."/>
            <person name="Sun L."/>
            <person name="Manning G."/>
            <person name="Elde N.C."/>
            <person name="Turkewitz A.P."/>
            <person name="Asai D.J."/>
            <person name="Wilkes D.E."/>
            <person name="Wang Y."/>
            <person name="Cai H."/>
            <person name="Collins K."/>
            <person name="Stewart B.A."/>
            <person name="Lee S.R."/>
            <person name="Wilamowska K."/>
            <person name="Weinberg Z."/>
            <person name="Ruzzo W.L."/>
            <person name="Wloga D."/>
            <person name="Gaertig J."/>
            <person name="Frankel J."/>
            <person name="Tsao C.-C."/>
            <person name="Gorovsky M.A."/>
            <person name="Keeling P.J."/>
            <person name="Waller R.F."/>
            <person name="Patron N.J."/>
            <person name="Cherry J.M."/>
            <person name="Stover N.A."/>
            <person name="Krieger C.J."/>
            <person name="del Toro C."/>
            <person name="Ryder H.F."/>
            <person name="Williamson S.C."/>
            <person name="Barbeau R.A."/>
            <person name="Hamilton E.P."/>
            <person name="Orias E."/>
        </authorList>
    </citation>
    <scope>NUCLEOTIDE SEQUENCE [LARGE SCALE GENOMIC DNA]</scope>
    <source>
        <strain evidence="8">SB210</strain>
    </source>
</reference>
<dbReference type="KEGG" id="tet:TTHERM_00046900"/>
<dbReference type="Pfam" id="PF07534">
    <property type="entry name" value="TLD"/>
    <property type="match status" value="1"/>
</dbReference>
<dbReference type="InterPro" id="IPR006571">
    <property type="entry name" value="TLDc_dom"/>
</dbReference>
<evidence type="ECO:0000256" key="5">
    <source>
        <dbReference type="SAM" id="MobiDB-lite"/>
    </source>
</evidence>
<dbReference type="PANTHER" id="PTHR23354:SF62">
    <property type="entry name" value="MUSTARD, ISOFORM V"/>
    <property type="match status" value="1"/>
</dbReference>
<dbReference type="InParanoid" id="Q23DK1"/>
<name>Q23DK1_TETTS</name>
<evidence type="ECO:0000256" key="2">
    <source>
        <dbReference type="ARBA" id="ARBA00009540"/>
    </source>
</evidence>
<dbReference type="GO" id="GO:0005739">
    <property type="term" value="C:mitochondrion"/>
    <property type="evidence" value="ECO:0007669"/>
    <property type="project" value="UniProtKB-SubCell"/>
</dbReference>
<dbReference type="Proteomes" id="UP000009168">
    <property type="component" value="Unassembled WGS sequence"/>
</dbReference>
<evidence type="ECO:0000256" key="3">
    <source>
        <dbReference type="ARBA" id="ARBA00023128"/>
    </source>
</evidence>
<dbReference type="SMART" id="SM00584">
    <property type="entry name" value="TLDc"/>
    <property type="match status" value="1"/>
</dbReference>
<evidence type="ECO:0000256" key="1">
    <source>
        <dbReference type="ARBA" id="ARBA00004173"/>
    </source>
</evidence>
<dbReference type="AlphaFoldDB" id="Q23DK1"/>
<dbReference type="EMBL" id="GG662712">
    <property type="protein sequence ID" value="EAR94416.3"/>
    <property type="molecule type" value="Genomic_DNA"/>
</dbReference>
<comment type="subcellular location">
    <subcellularLocation>
        <location evidence="1">Mitochondrion</location>
    </subcellularLocation>
</comment>
<accession>Q23DK1</accession>
<keyword evidence="8" id="KW-1185">Reference proteome</keyword>
<proteinExistence type="inferred from homology"/>
<protein>
    <recommendedName>
        <fullName evidence="4">Oxidation resistance protein 1</fullName>
    </recommendedName>
</protein>
<evidence type="ECO:0000259" key="6">
    <source>
        <dbReference type="PROSITE" id="PS51886"/>
    </source>
</evidence>
<evidence type="ECO:0000313" key="7">
    <source>
        <dbReference type="EMBL" id="EAR94416.3"/>
    </source>
</evidence>
<comment type="similarity">
    <text evidence="2">Belongs to the OXR1 family.</text>
</comment>
<feature type="domain" description="TLDc" evidence="6">
    <location>
        <begin position="429"/>
        <end position="615"/>
    </location>
</feature>
<dbReference type="PANTHER" id="PTHR23354">
    <property type="entry name" value="NUCLEOLAR PROTEIN 7/ESTROGEN RECEPTOR COACTIVATOR-RELATED"/>
    <property type="match status" value="1"/>
</dbReference>
<dbReference type="PROSITE" id="PS51886">
    <property type="entry name" value="TLDC"/>
    <property type="match status" value="1"/>
</dbReference>
<dbReference type="GeneID" id="7844977"/>
<feature type="region of interest" description="Disordered" evidence="5">
    <location>
        <begin position="305"/>
        <end position="324"/>
    </location>
</feature>
<dbReference type="OrthoDB" id="26679at2759"/>
<gene>
    <name evidence="7" type="ORF">TTHERM_00046900</name>
</gene>
<dbReference type="RefSeq" id="XP_001014685.3">
    <property type="nucleotide sequence ID" value="XM_001014685.3"/>
</dbReference>
<feature type="compositionally biased region" description="Basic and acidic residues" evidence="5">
    <location>
        <begin position="305"/>
        <end position="323"/>
    </location>
</feature>
<sequence>MRRSLSSILENGKDIIFSFKKMLDSLYDFEILDLKENIQLKDEYTYFYDFQSTCTFKNIAYVTPYGNVKGNLIVSKDIISFNPVDMQEVQQIIQNSQKQNNQIKTDETPKKKINIKASDFFVNIEVFDIYSVKTYVVEFDSLMNYYDIYIDIYLETANGLNKPLQDQQGNQFLLKVVFKSANHYSLVDVEELQKKIREEALILQQRAQENQKDSLDVDTQDTAYENNTLEVNPIPQFSHHEQAAFTQLNHQNDNAPHRDQVIRKNKITISKTANEIQLGYDENKMNIEIQSASILINGINHEKKEKNLSQQEQDKQADKKEIEQSNCQQEKNMNNFYNSHHLSLINFSTEDKPKKVRLYSIVGFTFIHLLEIKLRYIINQMGFEDNQSKESGTFAFFWEKIFYQYVHQVNYSWTYQLDQKYIPQRDQDSFIFNKNDKLFNQIIQNLPSTFQYSDWGLSYTPNRHGYSYNEFLFRCSASLGPHVIIIKDSQDNIFGAFASHGWRKSRYFYGDGESFLFKFEHIEQLHQEQKIKVFRYTGENNNIQYCGNEGIAMGIGENYGLFINRDFYKGLSFPTNTFGNKLGLHIQNNECLDSNKKVAIHGEFQIKDIEFWSLDPYLQENLNKIKKPSLLRPQEQK</sequence>
<evidence type="ECO:0000256" key="4">
    <source>
        <dbReference type="ARBA" id="ARBA00040604"/>
    </source>
</evidence>
<dbReference type="eggNOG" id="KOG2372">
    <property type="taxonomic scope" value="Eukaryota"/>
</dbReference>
<keyword evidence="3" id="KW-0496">Mitochondrion</keyword>
<evidence type="ECO:0000313" key="8">
    <source>
        <dbReference type="Proteomes" id="UP000009168"/>
    </source>
</evidence>
<dbReference type="HOGENOM" id="CLU_443809_0_0_1"/>